<dbReference type="Gene3D" id="1.10.8.20">
    <property type="entry name" value="N-terminal domain of phosphatidylinositol transfer protein sec14p"/>
    <property type="match status" value="1"/>
</dbReference>
<dbReference type="CDD" id="cd00170">
    <property type="entry name" value="SEC14"/>
    <property type="match status" value="1"/>
</dbReference>
<dbReference type="GO" id="GO:0016020">
    <property type="term" value="C:membrane"/>
    <property type="evidence" value="ECO:0007669"/>
    <property type="project" value="TreeGrafter"/>
</dbReference>
<name>A0AAV1ZAQ3_9ARAC</name>
<keyword evidence="3" id="KW-1185">Reference proteome</keyword>
<dbReference type="Pfam" id="PF00650">
    <property type="entry name" value="CRAL_TRIO"/>
    <property type="match status" value="1"/>
</dbReference>
<comment type="caution">
    <text evidence="2">The sequence shown here is derived from an EMBL/GenBank/DDBJ whole genome shotgun (WGS) entry which is preliminary data.</text>
</comment>
<dbReference type="AlphaFoldDB" id="A0AAV1ZAQ3"/>
<dbReference type="Proteomes" id="UP001497382">
    <property type="component" value="Unassembled WGS sequence"/>
</dbReference>
<dbReference type="SMART" id="SM01100">
    <property type="entry name" value="CRAL_TRIO_N"/>
    <property type="match status" value="1"/>
</dbReference>
<evidence type="ECO:0000313" key="3">
    <source>
        <dbReference type="Proteomes" id="UP001497382"/>
    </source>
</evidence>
<accession>A0AAV1ZAQ3</accession>
<dbReference type="PRINTS" id="PR00180">
    <property type="entry name" value="CRETINALDHBP"/>
</dbReference>
<proteinExistence type="predicted"/>
<gene>
    <name evidence="2" type="ORF">LARSCL_LOCUS4277</name>
</gene>
<organism evidence="2 3">
    <name type="scientific">Larinioides sclopetarius</name>
    <dbReference type="NCBI Taxonomy" id="280406"/>
    <lineage>
        <taxon>Eukaryota</taxon>
        <taxon>Metazoa</taxon>
        <taxon>Ecdysozoa</taxon>
        <taxon>Arthropoda</taxon>
        <taxon>Chelicerata</taxon>
        <taxon>Arachnida</taxon>
        <taxon>Araneae</taxon>
        <taxon>Araneomorphae</taxon>
        <taxon>Entelegynae</taxon>
        <taxon>Araneoidea</taxon>
        <taxon>Araneidae</taxon>
        <taxon>Larinioides</taxon>
    </lineage>
</organism>
<feature type="domain" description="CRAL-TRIO" evidence="1">
    <location>
        <begin position="136"/>
        <end position="262"/>
    </location>
</feature>
<dbReference type="PANTHER" id="PTHR10174:SF130">
    <property type="entry name" value="ALPHA-TOCOPHEROL TRANSFER PROTEIN-LIKE"/>
    <property type="match status" value="1"/>
</dbReference>
<dbReference type="InterPro" id="IPR036273">
    <property type="entry name" value="CRAL/TRIO_N_dom_sf"/>
</dbReference>
<dbReference type="SUPFAM" id="SSF46938">
    <property type="entry name" value="CRAL/TRIO N-terminal domain"/>
    <property type="match status" value="1"/>
</dbReference>
<dbReference type="EMBL" id="CAXIEN010000035">
    <property type="protein sequence ID" value="CAL1268621.1"/>
    <property type="molecule type" value="Genomic_DNA"/>
</dbReference>
<protein>
    <recommendedName>
        <fullName evidence="1">CRAL-TRIO domain-containing protein</fullName>
    </recommendedName>
</protein>
<dbReference type="InterPro" id="IPR011074">
    <property type="entry name" value="CRAL/TRIO_N_dom"/>
</dbReference>
<dbReference type="PROSITE" id="PS50191">
    <property type="entry name" value="CRAL_TRIO"/>
    <property type="match status" value="1"/>
</dbReference>
<evidence type="ECO:0000313" key="2">
    <source>
        <dbReference type="EMBL" id="CAL1268621.1"/>
    </source>
</evidence>
<dbReference type="PANTHER" id="PTHR10174">
    <property type="entry name" value="ALPHA-TOCOPHEROL TRANSFER PROTEIN-RELATED"/>
    <property type="match status" value="1"/>
</dbReference>
<dbReference type="Gene3D" id="3.40.525.10">
    <property type="entry name" value="CRAL-TRIO lipid binding domain"/>
    <property type="match status" value="1"/>
</dbReference>
<dbReference type="SUPFAM" id="SSF52087">
    <property type="entry name" value="CRAL/TRIO domain"/>
    <property type="match status" value="1"/>
</dbReference>
<dbReference type="GO" id="GO:1902936">
    <property type="term" value="F:phosphatidylinositol bisphosphate binding"/>
    <property type="evidence" value="ECO:0007669"/>
    <property type="project" value="TreeGrafter"/>
</dbReference>
<evidence type="ECO:0000259" key="1">
    <source>
        <dbReference type="PROSITE" id="PS50191"/>
    </source>
</evidence>
<dbReference type="SMART" id="SM00516">
    <property type="entry name" value="SEC14"/>
    <property type="match status" value="1"/>
</dbReference>
<reference evidence="2 3" key="1">
    <citation type="submission" date="2024-04" db="EMBL/GenBank/DDBJ databases">
        <authorList>
            <person name="Rising A."/>
            <person name="Reimegard J."/>
            <person name="Sonavane S."/>
            <person name="Akerstrom W."/>
            <person name="Nylinder S."/>
            <person name="Hedman E."/>
            <person name="Kallberg Y."/>
        </authorList>
    </citation>
    <scope>NUCLEOTIDE SEQUENCE [LARGE SCALE GENOMIC DNA]</scope>
</reference>
<sequence>MNKSSSNFLRYDISDINDPLLSEQLKQINETEERRCRCLEVLRRDLKNLKDIEPCLEEDFLLRFLRVSKFDTSKALQRVLKYYQNFEIYLDVYKKMSFPLHDAECIKHLKLGPYRCRDNSFLVFAKPAIDYKKFTFAQRFYLEVLSLHQVIENPVNQVCGGTYIIDHEGMDIHGFLAFTPFWVRLFVDSLVFTLPCRVKALHFVNTPSFYPLILKLVFPFLPKKIQNRIFIHAKNDNWSKLHALISPDILLEQYGGKLKPEDLIDCMHNLKEQEEKVFRLFAFGYIKTKSARQSIKVLTW</sequence>
<dbReference type="InterPro" id="IPR001251">
    <property type="entry name" value="CRAL-TRIO_dom"/>
</dbReference>
<dbReference type="InterPro" id="IPR036865">
    <property type="entry name" value="CRAL-TRIO_dom_sf"/>
</dbReference>